<reference evidence="1" key="1">
    <citation type="submission" date="2019-02" db="EMBL/GenBank/DDBJ databases">
        <authorList>
            <person name="Gruber-Vodicka R. H."/>
            <person name="Seah K. B. B."/>
        </authorList>
    </citation>
    <scope>NUCLEOTIDE SEQUENCE</scope>
    <source>
        <strain evidence="1">BECK_BZ197</strain>
    </source>
</reference>
<proteinExistence type="predicted"/>
<dbReference type="EMBL" id="CAADFO010000036">
    <property type="protein sequence ID" value="VFK28365.1"/>
    <property type="molecule type" value="Genomic_DNA"/>
</dbReference>
<organism evidence="1">
    <name type="scientific">Candidatus Kentrum sp. MB</name>
    <dbReference type="NCBI Taxonomy" id="2138164"/>
    <lineage>
        <taxon>Bacteria</taxon>
        <taxon>Pseudomonadati</taxon>
        <taxon>Pseudomonadota</taxon>
        <taxon>Gammaproteobacteria</taxon>
        <taxon>Candidatus Kentrum</taxon>
    </lineage>
</organism>
<name>A0A450XGD0_9GAMM</name>
<protein>
    <submittedName>
        <fullName evidence="1">Uncharacterized protein</fullName>
    </submittedName>
</protein>
<evidence type="ECO:0000313" key="1">
    <source>
        <dbReference type="EMBL" id="VFK28365.1"/>
    </source>
</evidence>
<accession>A0A450XGD0</accession>
<dbReference type="AlphaFoldDB" id="A0A450XGD0"/>
<gene>
    <name evidence="1" type="ORF">BECKMB1821G_GA0114241_103627</name>
</gene>
<sequence length="212" mass="23511">MKRNAITPENKRFPCAFRISRRVHTAYRGNSEGKCTALEMTCFLSSPSEARDIPSSRRGGVINIIVLHRCGPTQAGWQNTPNHQRLAIKTGLRSRARVATCASDCPHSPRNRATTCPDDATACQQCAQGAKDCATTQRECATGNRHCATTRPDCATTRPDCATTDPKCAQTVRHDARTGVDFFFVPTQCAMAVTKFEKDKNFYRKGAKERRR</sequence>